<feature type="transmembrane region" description="Helical" evidence="1">
    <location>
        <begin position="730"/>
        <end position="747"/>
    </location>
</feature>
<feature type="transmembrane region" description="Helical" evidence="1">
    <location>
        <begin position="276"/>
        <end position="295"/>
    </location>
</feature>
<dbReference type="EMBL" id="CP025197">
    <property type="protein sequence ID" value="AUG58294.1"/>
    <property type="molecule type" value="Genomic_DNA"/>
</dbReference>
<evidence type="ECO:0000313" key="7">
    <source>
        <dbReference type="Proteomes" id="UP000233534"/>
    </source>
</evidence>
<organism evidence="5 7">
    <name type="scientific">Acetivibrio saccincola</name>
    <dbReference type="NCBI Taxonomy" id="1677857"/>
    <lineage>
        <taxon>Bacteria</taxon>
        <taxon>Bacillati</taxon>
        <taxon>Bacillota</taxon>
        <taxon>Clostridia</taxon>
        <taxon>Eubacteriales</taxon>
        <taxon>Oscillospiraceae</taxon>
        <taxon>Acetivibrio</taxon>
    </lineage>
</organism>
<dbReference type="InterPro" id="IPR027005">
    <property type="entry name" value="PMT-like"/>
</dbReference>
<dbReference type="GO" id="GO:0004169">
    <property type="term" value="F:dolichyl-phosphate-mannose-protein mannosyltransferase activity"/>
    <property type="evidence" value="ECO:0007669"/>
    <property type="project" value="UniProtKB-UniRule"/>
</dbReference>
<feature type="transmembrane region" description="Helical" evidence="1">
    <location>
        <begin position="777"/>
        <end position="794"/>
    </location>
</feature>
<keyword evidence="1" id="KW-0472">Membrane</keyword>
<evidence type="ECO:0000313" key="8">
    <source>
        <dbReference type="Proteomes" id="UP000239720"/>
    </source>
</evidence>
<comment type="function">
    <text evidence="1">Protein O-mannosyltransferase that catalyzes the transfer of a single mannose residue from a polyprenol phospho-mannosyl lipidic donor to the hydroxyl group of selected serine and threonine residues in acceptor proteins.</text>
</comment>
<name>A0A2K9EDS8_9FIRM</name>
<proteinExistence type="inferred from homology"/>
<keyword evidence="1" id="KW-1003">Cell membrane</keyword>
<dbReference type="Gene3D" id="2.60.120.260">
    <property type="entry name" value="Galactose-binding domain-like"/>
    <property type="match status" value="2"/>
</dbReference>
<dbReference type="AlphaFoldDB" id="A0A2K9EDS8"/>
<reference evidence="5 7" key="1">
    <citation type="submission" date="2017-12" db="EMBL/GenBank/DDBJ databases">
        <title>Complete genome sequence of Herbivorax saccincola GGR1, a novel Cellulosome-producing hydrolytic bacterium in a thermophilic biogas plant, established by Illumina and Nanopore MinION sequencing.</title>
        <authorList>
            <person name="Pechtl A."/>
            <person name="Ruckert C."/>
            <person name="Koeck D.E."/>
            <person name="Maus I."/>
            <person name="Winkler A."/>
            <person name="Kalinowski J."/>
            <person name="Puhler A."/>
            <person name="Schwarz W.W."/>
            <person name="Zverlov V.V."/>
            <person name="Schluter A."/>
            <person name="Liebl W."/>
        </authorList>
    </citation>
    <scope>NUCLEOTIDE SEQUENCE [LARGE SCALE GENOMIC DNA]</scope>
    <source>
        <strain evidence="5">GGR1</strain>
        <strain evidence="7">SR1</strain>
    </source>
</reference>
<dbReference type="Pfam" id="PF13231">
    <property type="entry name" value="PMT_2"/>
    <property type="match status" value="1"/>
</dbReference>
<keyword evidence="1" id="KW-1133">Transmembrane helix</keyword>
<keyword evidence="1 5" id="KW-0808">Transferase</keyword>
<sequence length="960" mass="109315">MSKKVLGIFFIILIFSICNVCGFAQEESLVQNPGFEMSDEYARLWETYHWSEESEASEFGIDETVSHTGSKSAYIVSNSMSDARYVQHVPVKGDTFYKFSCWVKTENVPEDTLGANISVLYTLTTSRGVTGTTENWEYVEFYGKTSPNQETVALSLALGGHGKLSSGKAWFDTVEVVEVSEIPVGETAQSLEPDNSSQSGDAESKSSGKILSMILIPFAILIYVLFILYKSKKSSGNDKNKNTPSDNTKNTKKNTNNTLPPEDQQIFKVSFDKKDIIIMIAMTAIYLVIALYNLGSFKVPTTSWESVLPGESFTVDLGKEATLSRVYFFTGLGGGVISVEYLDENQNFSNLMTFQKDKVLDIFKWKYQAVSPVTTSKLRFTFESTNMTINEIAIVEQGSTVPLTGIKVVDKNVGSNNKGNIENLFDEHDKFAYRPSFMNSMYLDEIYHARTAFEHIHGIQPYETTHPPLGKVFMALGVLIFGMVPFGWRIMGTLFGVAMVPAMYAFGKKVFHDRFFAFSAAFLMMFDSMHFAQTRIATIDSYVTLFVILMYYYMYDYFVNKSYVLGFKQSLKPLFLSGLFFGFGAASKWIAFYGAAGLAVLFFLNKYLEYTDYRKIAMRSKKKPAWFHDYESLYLFGTMGLCVIFFVIIPGIIYVLSYLSWPERPGTSLFKTVVDNFKYMLSYHSKLTDTHPYQSAWWEWPFMSRPMAFYFGSDLPAGVTSKIYTLGNPAVWWTGIVAFLAIAAMALTKVKKQFSLLFVLAASSFAYISIPKDFIPSEVWILSFILLTLTILISSNFDKKIIAFSVGSAAIFSVIAFSFHNVIKTNSYYVNFDNSYYKNPSVQSLMWIFLLTSIIILLVGIFRFDRKFFPIVLAMIFQYVPWVGVPRCTFIYHYFTIIPFLILCILYVIKKVIDKWQDFKYFAYIYLALVLVVFILFYPVVSGMHVNTSYLKLIGWFWNF</sequence>
<evidence type="ECO:0000256" key="1">
    <source>
        <dbReference type="RuleBase" id="RU367007"/>
    </source>
</evidence>
<keyword evidence="1 5" id="KW-0328">Glycosyltransferase</keyword>
<feature type="transmembrane region" description="Helical" evidence="1">
    <location>
        <begin position="801"/>
        <end position="823"/>
    </location>
</feature>
<comment type="pathway">
    <text evidence="1">Protein modification; protein glycosylation.</text>
</comment>
<feature type="domain" description="Protein O-mannosyl-transferase C-terminal four TM" evidence="4">
    <location>
        <begin position="678"/>
        <end position="752"/>
    </location>
</feature>
<feature type="transmembrane region" description="Helical" evidence="1">
    <location>
        <begin position="210"/>
        <end position="229"/>
    </location>
</feature>
<accession>A0A2K9EDS8</accession>
<feature type="transmembrane region" description="Helical" evidence="1">
    <location>
        <begin position="843"/>
        <end position="861"/>
    </location>
</feature>
<dbReference type="Pfam" id="PF16192">
    <property type="entry name" value="PMT_4TMC"/>
    <property type="match status" value="1"/>
</dbReference>
<keyword evidence="1" id="KW-0812">Transmembrane</keyword>
<dbReference type="GO" id="GO:0005886">
    <property type="term" value="C:plasma membrane"/>
    <property type="evidence" value="ECO:0007669"/>
    <property type="project" value="UniProtKB-SubCell"/>
</dbReference>
<feature type="transmembrane region" description="Helical" evidence="1">
    <location>
        <begin position="921"/>
        <end position="941"/>
    </location>
</feature>
<dbReference type="OrthoDB" id="9776737at2"/>
<evidence type="ECO:0000256" key="2">
    <source>
        <dbReference type="SAM" id="MobiDB-lite"/>
    </source>
</evidence>
<feature type="region of interest" description="Disordered" evidence="2">
    <location>
        <begin position="234"/>
        <end position="260"/>
    </location>
</feature>
<feature type="domain" description="Glycosyltransferase RgtA/B/C/D-like" evidence="3">
    <location>
        <begin position="466"/>
        <end position="603"/>
    </location>
</feature>
<keyword evidence="7" id="KW-1185">Reference proteome</keyword>
<dbReference type="RefSeq" id="WP_101302646.1">
    <property type="nucleotide sequence ID" value="NZ_CP025197.1"/>
</dbReference>
<dbReference type="PANTHER" id="PTHR10050">
    <property type="entry name" value="DOLICHYL-PHOSPHATE-MANNOSE--PROTEIN MANNOSYLTRANSFERASE"/>
    <property type="match status" value="1"/>
</dbReference>
<feature type="compositionally biased region" description="Low complexity" evidence="2">
    <location>
        <begin position="242"/>
        <end position="258"/>
    </location>
</feature>
<dbReference type="EMBL" id="NEMB01000003">
    <property type="protein sequence ID" value="PQQ68176.1"/>
    <property type="molecule type" value="Genomic_DNA"/>
</dbReference>
<dbReference type="UniPathway" id="UPA00378"/>
<feature type="transmembrane region" description="Helical" evidence="1">
    <location>
        <begin position="511"/>
        <end position="529"/>
    </location>
</feature>
<feature type="transmembrane region" description="Helical" evidence="1">
    <location>
        <begin position="754"/>
        <end position="771"/>
    </location>
</feature>
<dbReference type="KEGG" id="hsc:HVS_12060"/>
<dbReference type="Proteomes" id="UP000233534">
    <property type="component" value="Chromosome"/>
</dbReference>
<feature type="transmembrane region" description="Helical" evidence="1">
    <location>
        <begin position="472"/>
        <end position="491"/>
    </location>
</feature>
<evidence type="ECO:0000259" key="4">
    <source>
        <dbReference type="Pfam" id="PF16192"/>
    </source>
</evidence>
<comment type="subcellular location">
    <subcellularLocation>
        <location evidence="1">Cell membrane</location>
    </subcellularLocation>
</comment>
<protein>
    <recommendedName>
        <fullName evidence="1">Polyprenol-phosphate-mannose--protein mannosyltransferase</fullName>
        <ecNumber evidence="1">2.4.1.-</ecNumber>
    </recommendedName>
</protein>
<evidence type="ECO:0000259" key="3">
    <source>
        <dbReference type="Pfam" id="PF13231"/>
    </source>
</evidence>
<feature type="transmembrane region" description="Helical" evidence="1">
    <location>
        <begin position="574"/>
        <end position="604"/>
    </location>
</feature>
<evidence type="ECO:0000313" key="6">
    <source>
        <dbReference type="EMBL" id="PQQ68176.1"/>
    </source>
</evidence>
<feature type="transmembrane region" description="Helical" evidence="1">
    <location>
        <begin position="868"/>
        <end position="885"/>
    </location>
</feature>
<feature type="transmembrane region" description="Helical" evidence="1">
    <location>
        <begin position="633"/>
        <end position="656"/>
    </location>
</feature>
<comment type="similarity">
    <text evidence="1">Belongs to the glycosyltransferase 39 family.</text>
</comment>
<reference evidence="6 8" key="2">
    <citation type="journal article" date="2018" name="Syst. Appl. Microbiol.">
        <title>Characterization and high-quality draft genome sequence of Herbivorax saccincola A7, an anaerobic, alkaliphilic, thermophilic, cellulolytic, and xylanolytic bacterium.</title>
        <authorList>
            <person name="Aikawa S."/>
            <person name="Baramee S."/>
            <person name="Sermsathanaswadi J."/>
            <person name="Thianheng P."/>
            <person name="Tachaapaikoon C."/>
            <person name="Shikata A."/>
            <person name="Waeonukul R."/>
            <person name="Pason P."/>
            <person name="Ratanakhanokchai K."/>
            <person name="Kosugi A."/>
        </authorList>
    </citation>
    <scope>NUCLEOTIDE SEQUENCE [LARGE SCALE GENOMIC DNA]</scope>
    <source>
        <strain evidence="6 8">A7</strain>
    </source>
</reference>
<dbReference type="EC" id="2.4.1.-" evidence="1"/>
<dbReference type="InterPro" id="IPR038731">
    <property type="entry name" value="RgtA/B/C-like"/>
</dbReference>
<feature type="transmembrane region" description="Helical" evidence="1">
    <location>
        <begin position="891"/>
        <end position="909"/>
    </location>
</feature>
<gene>
    <name evidence="5" type="primary">pmt</name>
    <name evidence="6" type="ORF">B9R14_16345</name>
    <name evidence="5" type="ORF">HVS_12060</name>
</gene>
<dbReference type="Proteomes" id="UP000239720">
    <property type="component" value="Unassembled WGS sequence"/>
</dbReference>
<dbReference type="InterPro" id="IPR032421">
    <property type="entry name" value="PMT_4TMC"/>
</dbReference>
<evidence type="ECO:0000313" key="5">
    <source>
        <dbReference type="EMBL" id="AUG58294.1"/>
    </source>
</evidence>